<dbReference type="EMBL" id="BHXQ01000005">
    <property type="protein sequence ID" value="GCC52432.1"/>
    <property type="molecule type" value="Genomic_DNA"/>
</dbReference>
<name>A0A401UC29_9BACT</name>
<dbReference type="Gene3D" id="1.20.120.330">
    <property type="entry name" value="Nucleotidyltransferases domain 2"/>
    <property type="match status" value="1"/>
</dbReference>
<evidence type="ECO:0000313" key="1">
    <source>
        <dbReference type="EMBL" id="GCC52432.1"/>
    </source>
</evidence>
<dbReference type="RefSeq" id="WP_127123091.1">
    <property type="nucleotide sequence ID" value="NZ_BHXQ01000005.1"/>
</dbReference>
<comment type="caution">
    <text evidence="1">The sequence shown here is derived from an EMBL/GenBank/DDBJ whole genome shotgun (WGS) entry which is preliminary data.</text>
</comment>
<keyword evidence="2" id="KW-1185">Reference proteome</keyword>
<proteinExistence type="predicted"/>
<protein>
    <recommendedName>
        <fullName evidence="3">HEPN domain-containing protein</fullName>
    </recommendedName>
</protein>
<gene>
    <name evidence="1" type="ORF">SanaruYs_26690</name>
</gene>
<dbReference type="Proteomes" id="UP000288227">
    <property type="component" value="Unassembled WGS sequence"/>
</dbReference>
<accession>A0A401UC29</accession>
<dbReference type="AlphaFoldDB" id="A0A401UC29"/>
<evidence type="ECO:0008006" key="3">
    <source>
        <dbReference type="Google" id="ProtNLM"/>
    </source>
</evidence>
<organism evidence="1 2">
    <name type="scientific">Chryseotalea sanaruensis</name>
    <dbReference type="NCBI Taxonomy" id="2482724"/>
    <lineage>
        <taxon>Bacteria</taxon>
        <taxon>Pseudomonadati</taxon>
        <taxon>Bacteroidota</taxon>
        <taxon>Cytophagia</taxon>
        <taxon>Cytophagales</taxon>
        <taxon>Chryseotaleaceae</taxon>
        <taxon>Chryseotalea</taxon>
    </lineage>
</organism>
<evidence type="ECO:0000313" key="2">
    <source>
        <dbReference type="Proteomes" id="UP000288227"/>
    </source>
</evidence>
<sequence length="116" mass="13488">MAFDPRTLINVSKELQTGTTEAHYRSIINRAYYGAFGYIRNKLSIFVDTGSVHMEVIKTLANSESVNKRKISKRLETLFKKRKDADYKHNEQVKLHNCKFCIDEAEDLVKLFDEVD</sequence>
<dbReference type="OrthoDB" id="6174209at2"/>
<reference evidence="1 2" key="1">
    <citation type="submission" date="2018-11" db="EMBL/GenBank/DDBJ databases">
        <title>Chryseotalea sanarue gen. nov., sp., nov., a member of the family Cytophagaceae, isolated from a brackish lake in Hamamatsu Japan.</title>
        <authorList>
            <person name="Maejima Y."/>
            <person name="Iino T."/>
            <person name="Muraguchi Y."/>
            <person name="Fukuda K."/>
            <person name="Ohkuma M."/>
            <person name="Moriuchi R."/>
            <person name="Dohra H."/>
            <person name="Kimbara K."/>
            <person name="Shintani M."/>
        </authorList>
    </citation>
    <scope>NUCLEOTIDE SEQUENCE [LARGE SCALE GENOMIC DNA]</scope>
    <source>
        <strain evidence="1 2">Ys</strain>
    </source>
</reference>